<feature type="transmembrane region" description="Helical" evidence="1">
    <location>
        <begin position="214"/>
        <end position="235"/>
    </location>
</feature>
<feature type="transmembrane region" description="Helical" evidence="1">
    <location>
        <begin position="183"/>
        <end position="202"/>
    </location>
</feature>
<dbReference type="Proteomes" id="UP001595799">
    <property type="component" value="Unassembled WGS sequence"/>
</dbReference>
<feature type="transmembrane region" description="Helical" evidence="1">
    <location>
        <begin position="40"/>
        <end position="61"/>
    </location>
</feature>
<organism evidence="3 4">
    <name type="scientific">Fodinicurvata halophila</name>
    <dbReference type="NCBI Taxonomy" id="1419723"/>
    <lineage>
        <taxon>Bacteria</taxon>
        <taxon>Pseudomonadati</taxon>
        <taxon>Pseudomonadota</taxon>
        <taxon>Alphaproteobacteria</taxon>
        <taxon>Rhodospirillales</taxon>
        <taxon>Rhodovibrionaceae</taxon>
        <taxon>Fodinicurvata</taxon>
    </lineage>
</organism>
<evidence type="ECO:0000259" key="2">
    <source>
        <dbReference type="Pfam" id="PF00892"/>
    </source>
</evidence>
<keyword evidence="4" id="KW-1185">Reference proteome</keyword>
<feature type="domain" description="EamA" evidence="2">
    <location>
        <begin position="14"/>
        <end position="144"/>
    </location>
</feature>
<evidence type="ECO:0000313" key="3">
    <source>
        <dbReference type="EMBL" id="MFC4349978.1"/>
    </source>
</evidence>
<evidence type="ECO:0000256" key="1">
    <source>
        <dbReference type="SAM" id="Phobius"/>
    </source>
</evidence>
<dbReference type="Gene3D" id="1.10.3730.20">
    <property type="match status" value="1"/>
</dbReference>
<protein>
    <submittedName>
        <fullName evidence="3">EamA family transporter</fullName>
    </submittedName>
</protein>
<reference evidence="4" key="1">
    <citation type="journal article" date="2019" name="Int. J. Syst. Evol. Microbiol.">
        <title>The Global Catalogue of Microorganisms (GCM) 10K type strain sequencing project: providing services to taxonomists for standard genome sequencing and annotation.</title>
        <authorList>
            <consortium name="The Broad Institute Genomics Platform"/>
            <consortium name="The Broad Institute Genome Sequencing Center for Infectious Disease"/>
            <person name="Wu L."/>
            <person name="Ma J."/>
        </authorList>
    </citation>
    <scope>NUCLEOTIDE SEQUENCE [LARGE SCALE GENOMIC DNA]</scope>
    <source>
        <strain evidence="4">CECT 8472</strain>
    </source>
</reference>
<dbReference type="RefSeq" id="WP_382419980.1">
    <property type="nucleotide sequence ID" value="NZ_JBHSCW010000001.1"/>
</dbReference>
<keyword evidence="1" id="KW-0472">Membrane</keyword>
<dbReference type="EMBL" id="JBHSCW010000001">
    <property type="protein sequence ID" value="MFC4349978.1"/>
    <property type="molecule type" value="Genomic_DNA"/>
</dbReference>
<dbReference type="InterPro" id="IPR037185">
    <property type="entry name" value="EmrE-like"/>
</dbReference>
<dbReference type="SUPFAM" id="SSF103481">
    <property type="entry name" value="Multidrug resistance efflux transporter EmrE"/>
    <property type="match status" value="2"/>
</dbReference>
<keyword evidence="1" id="KW-1133">Transmembrane helix</keyword>
<dbReference type="PANTHER" id="PTHR22911">
    <property type="entry name" value="ACYL-MALONYL CONDENSING ENZYME-RELATED"/>
    <property type="match status" value="1"/>
</dbReference>
<dbReference type="Pfam" id="PF00892">
    <property type="entry name" value="EamA"/>
    <property type="match status" value="2"/>
</dbReference>
<feature type="transmembrane region" description="Helical" evidence="1">
    <location>
        <begin position="73"/>
        <end position="91"/>
    </location>
</feature>
<comment type="caution">
    <text evidence="3">The sequence shown here is derived from an EMBL/GenBank/DDBJ whole genome shotgun (WGS) entry which is preliminary data.</text>
</comment>
<gene>
    <name evidence="3" type="ORF">ACFOW6_00325</name>
</gene>
<accession>A0ABV8UHP1</accession>
<sequence>MAGEGTATLWAGRTAALISALWLGCTTTLAWLVYDAGGAPMTLVVLRFIFAIAFFAVMLRFSSGGLRLPRQDFGRLLVVGLAISGMTLGYMSSVAYIPVSLAALIFFTFPLMIAALTPWIDRMPLGPMQVFVFALAFTGLAMTLGPDLAKLDWRGVAWALFAAVSITCLLFQSRELMTRHDPYLVLMIANLVGLVVCGSWLLTAGQVQLPSGTLGFTAFVLVGICYILGVTFQFLAVRKAGPADSALFMNLEPVVSVVLAIVVIGESLSWQQLGGIFLVFAALVLSSLSRRRMSRSVQA</sequence>
<feature type="transmembrane region" description="Helical" evidence="1">
    <location>
        <begin position="247"/>
        <end position="264"/>
    </location>
</feature>
<feature type="transmembrane region" description="Helical" evidence="1">
    <location>
        <begin position="270"/>
        <end position="288"/>
    </location>
</feature>
<feature type="transmembrane region" description="Helical" evidence="1">
    <location>
        <begin position="12"/>
        <end position="34"/>
    </location>
</feature>
<dbReference type="InterPro" id="IPR000620">
    <property type="entry name" value="EamA_dom"/>
</dbReference>
<proteinExistence type="predicted"/>
<evidence type="ECO:0000313" key="4">
    <source>
        <dbReference type="Proteomes" id="UP001595799"/>
    </source>
</evidence>
<name>A0ABV8UHP1_9PROT</name>
<keyword evidence="1" id="KW-0812">Transmembrane</keyword>
<feature type="transmembrane region" description="Helical" evidence="1">
    <location>
        <begin position="130"/>
        <end position="149"/>
    </location>
</feature>
<feature type="transmembrane region" description="Helical" evidence="1">
    <location>
        <begin position="97"/>
        <end position="118"/>
    </location>
</feature>
<feature type="domain" description="EamA" evidence="2">
    <location>
        <begin position="154"/>
        <end position="287"/>
    </location>
</feature>
<feature type="transmembrane region" description="Helical" evidence="1">
    <location>
        <begin position="155"/>
        <end position="171"/>
    </location>
</feature>